<evidence type="ECO:0000313" key="5">
    <source>
        <dbReference type="EMBL" id="CAD8702814.1"/>
    </source>
</evidence>
<dbReference type="Gene3D" id="3.100.10.10">
    <property type="match status" value="1"/>
</dbReference>
<dbReference type="FunFam" id="3.100.10.10:FF:000001">
    <property type="entry name" value="60S ribosomal protein L18"/>
    <property type="match status" value="1"/>
</dbReference>
<feature type="domain" description="Large ribosomal subunit protein uL15/eL18" evidence="4">
    <location>
        <begin position="2"/>
        <end position="186"/>
    </location>
</feature>
<organism evidence="5">
    <name type="scientific">Mantoniella antarctica</name>
    <dbReference type="NCBI Taxonomy" id="81844"/>
    <lineage>
        <taxon>Eukaryota</taxon>
        <taxon>Viridiplantae</taxon>
        <taxon>Chlorophyta</taxon>
        <taxon>Mamiellophyceae</taxon>
        <taxon>Mamiellales</taxon>
        <taxon>Mamiellaceae</taxon>
        <taxon>Mantoniella</taxon>
    </lineage>
</organism>
<evidence type="ECO:0000256" key="3">
    <source>
        <dbReference type="ARBA" id="ARBA00023274"/>
    </source>
</evidence>
<dbReference type="GO" id="GO:0003723">
    <property type="term" value="F:RNA binding"/>
    <property type="evidence" value="ECO:0007669"/>
    <property type="project" value="TreeGrafter"/>
</dbReference>
<evidence type="ECO:0000259" key="4">
    <source>
        <dbReference type="Pfam" id="PF17135"/>
    </source>
</evidence>
<dbReference type="AlphaFoldDB" id="A0A7S0SC73"/>
<dbReference type="InterPro" id="IPR036227">
    <property type="entry name" value="Ribosomal_uL15/eL18_sf"/>
</dbReference>
<dbReference type="InterPro" id="IPR000039">
    <property type="entry name" value="Ribosomal_eL18"/>
</dbReference>
<gene>
    <name evidence="5" type="ORF">MANT1106_LOCUS5496</name>
</gene>
<sequence>MGIDLEAGGRNKAKHRSAPKSENVYLKLLVKLYRFLARRTDSDFNKTVLKRLFMSKTNRPPLSLSKCAKFMSDKGEGKIAAIVGTVTDDARMYEVPRMKVCALRFTETARARIIKAGGECLTFDQLALQAPTGDAVVLLRGPKSHREAVKHRGAAGVPHSHAKPYVRAKGRKFEKARGRRASRGYKA</sequence>
<dbReference type="GO" id="GO:0006412">
    <property type="term" value="P:translation"/>
    <property type="evidence" value="ECO:0007669"/>
    <property type="project" value="InterPro"/>
</dbReference>
<accession>A0A7S0SC73</accession>
<keyword evidence="3" id="KW-0687">Ribonucleoprotein</keyword>
<dbReference type="Pfam" id="PF17135">
    <property type="entry name" value="Ribosomal_L18"/>
    <property type="match status" value="1"/>
</dbReference>
<evidence type="ECO:0000256" key="2">
    <source>
        <dbReference type="ARBA" id="ARBA00022980"/>
    </source>
</evidence>
<name>A0A7S0SC73_9CHLO</name>
<comment type="similarity">
    <text evidence="1">Belongs to the eukaryotic ribosomal protein eL18 family.</text>
</comment>
<dbReference type="GO" id="GO:0022625">
    <property type="term" value="C:cytosolic large ribosomal subunit"/>
    <property type="evidence" value="ECO:0007669"/>
    <property type="project" value="TreeGrafter"/>
</dbReference>
<dbReference type="InterPro" id="IPR021131">
    <property type="entry name" value="Ribosomal_uL15/eL18"/>
</dbReference>
<proteinExistence type="inferred from homology"/>
<keyword evidence="2" id="KW-0689">Ribosomal protein</keyword>
<dbReference type="PANTHER" id="PTHR10934:SF2">
    <property type="entry name" value="LARGE RIBOSOMAL SUBUNIT PROTEIN EL18"/>
    <property type="match status" value="1"/>
</dbReference>
<reference evidence="5" key="1">
    <citation type="submission" date="2021-01" db="EMBL/GenBank/DDBJ databases">
        <authorList>
            <person name="Corre E."/>
            <person name="Pelletier E."/>
            <person name="Niang G."/>
            <person name="Scheremetjew M."/>
            <person name="Finn R."/>
            <person name="Kale V."/>
            <person name="Holt S."/>
            <person name="Cochrane G."/>
            <person name="Meng A."/>
            <person name="Brown T."/>
            <person name="Cohen L."/>
        </authorList>
    </citation>
    <scope>NUCLEOTIDE SEQUENCE</scope>
    <source>
        <strain evidence="5">SL-175</strain>
    </source>
</reference>
<dbReference type="EMBL" id="HBFC01009447">
    <property type="protein sequence ID" value="CAD8702814.1"/>
    <property type="molecule type" value="Transcribed_RNA"/>
</dbReference>
<dbReference type="SUPFAM" id="SSF52080">
    <property type="entry name" value="Ribosomal proteins L15p and L18e"/>
    <property type="match status" value="1"/>
</dbReference>
<dbReference type="PANTHER" id="PTHR10934">
    <property type="entry name" value="60S RIBOSOMAL PROTEIN L18"/>
    <property type="match status" value="1"/>
</dbReference>
<protein>
    <recommendedName>
        <fullName evidence="4">Large ribosomal subunit protein uL15/eL18 domain-containing protein</fullName>
    </recommendedName>
</protein>
<dbReference type="GO" id="GO:0003735">
    <property type="term" value="F:structural constituent of ribosome"/>
    <property type="evidence" value="ECO:0007669"/>
    <property type="project" value="InterPro"/>
</dbReference>
<evidence type="ECO:0000256" key="1">
    <source>
        <dbReference type="ARBA" id="ARBA00006815"/>
    </source>
</evidence>